<comment type="caution">
    <text evidence="1">The sequence shown here is derived from an EMBL/GenBank/DDBJ whole genome shotgun (WGS) entry which is preliminary data.</text>
</comment>
<gene>
    <name evidence="1" type="ORF">POPTR_017G003689v4</name>
</gene>
<proteinExistence type="predicted"/>
<organism evidence="1 2">
    <name type="scientific">Populus trichocarpa</name>
    <name type="common">Western balsam poplar</name>
    <name type="synonym">Populus balsamifera subsp. trichocarpa</name>
    <dbReference type="NCBI Taxonomy" id="3694"/>
    <lineage>
        <taxon>Eukaryota</taxon>
        <taxon>Viridiplantae</taxon>
        <taxon>Streptophyta</taxon>
        <taxon>Embryophyta</taxon>
        <taxon>Tracheophyta</taxon>
        <taxon>Spermatophyta</taxon>
        <taxon>Magnoliopsida</taxon>
        <taxon>eudicotyledons</taxon>
        <taxon>Gunneridae</taxon>
        <taxon>Pentapetalae</taxon>
        <taxon>rosids</taxon>
        <taxon>fabids</taxon>
        <taxon>Malpighiales</taxon>
        <taxon>Salicaceae</taxon>
        <taxon>Saliceae</taxon>
        <taxon>Populus</taxon>
    </lineage>
</organism>
<name>A0ACC0RQ41_POPTR</name>
<evidence type="ECO:0000313" key="2">
    <source>
        <dbReference type="Proteomes" id="UP000006729"/>
    </source>
</evidence>
<evidence type="ECO:0000313" key="1">
    <source>
        <dbReference type="EMBL" id="KAI9378915.1"/>
    </source>
</evidence>
<reference evidence="1 2" key="1">
    <citation type="journal article" date="2006" name="Science">
        <title>The genome of black cottonwood, Populus trichocarpa (Torr. &amp; Gray).</title>
        <authorList>
            <person name="Tuskan G.A."/>
            <person name="Difazio S."/>
            <person name="Jansson S."/>
            <person name="Bohlmann J."/>
            <person name="Grigoriev I."/>
            <person name="Hellsten U."/>
            <person name="Putnam N."/>
            <person name="Ralph S."/>
            <person name="Rombauts S."/>
            <person name="Salamov A."/>
            <person name="Schein J."/>
            <person name="Sterck L."/>
            <person name="Aerts A."/>
            <person name="Bhalerao R.R."/>
            <person name="Bhalerao R.P."/>
            <person name="Blaudez D."/>
            <person name="Boerjan W."/>
            <person name="Brun A."/>
            <person name="Brunner A."/>
            <person name="Busov V."/>
            <person name="Campbell M."/>
            <person name="Carlson J."/>
            <person name="Chalot M."/>
            <person name="Chapman J."/>
            <person name="Chen G.L."/>
            <person name="Cooper D."/>
            <person name="Coutinho P.M."/>
            <person name="Couturier J."/>
            <person name="Covert S."/>
            <person name="Cronk Q."/>
            <person name="Cunningham R."/>
            <person name="Davis J."/>
            <person name="Degroeve S."/>
            <person name="Dejardin A."/>
            <person name="Depamphilis C."/>
            <person name="Detter J."/>
            <person name="Dirks B."/>
            <person name="Dubchak I."/>
            <person name="Duplessis S."/>
            <person name="Ehlting J."/>
            <person name="Ellis B."/>
            <person name="Gendler K."/>
            <person name="Goodstein D."/>
            <person name="Gribskov M."/>
            <person name="Grimwood J."/>
            <person name="Groover A."/>
            <person name="Gunter L."/>
            <person name="Hamberger B."/>
            <person name="Heinze B."/>
            <person name="Helariutta Y."/>
            <person name="Henrissat B."/>
            <person name="Holligan D."/>
            <person name="Holt R."/>
            <person name="Huang W."/>
            <person name="Islam-Faridi N."/>
            <person name="Jones S."/>
            <person name="Jones-Rhoades M."/>
            <person name="Jorgensen R."/>
            <person name="Joshi C."/>
            <person name="Kangasjarvi J."/>
            <person name="Karlsson J."/>
            <person name="Kelleher C."/>
            <person name="Kirkpatrick R."/>
            <person name="Kirst M."/>
            <person name="Kohler A."/>
            <person name="Kalluri U."/>
            <person name="Larimer F."/>
            <person name="Leebens-Mack J."/>
            <person name="Leple J.C."/>
            <person name="Locascio P."/>
            <person name="Lou Y."/>
            <person name="Lucas S."/>
            <person name="Martin F."/>
            <person name="Montanini B."/>
            <person name="Napoli C."/>
            <person name="Nelson D.R."/>
            <person name="Nelson C."/>
            <person name="Nieminen K."/>
            <person name="Nilsson O."/>
            <person name="Pereda V."/>
            <person name="Peter G."/>
            <person name="Philippe R."/>
            <person name="Pilate G."/>
            <person name="Poliakov A."/>
            <person name="Razumovskaya J."/>
            <person name="Richardson P."/>
            <person name="Rinaldi C."/>
            <person name="Ritland K."/>
            <person name="Rouze P."/>
            <person name="Ryaboy D."/>
            <person name="Schmutz J."/>
            <person name="Schrader J."/>
            <person name="Segerman B."/>
            <person name="Shin H."/>
            <person name="Siddiqui A."/>
            <person name="Sterky F."/>
            <person name="Terry A."/>
            <person name="Tsai C.J."/>
            <person name="Uberbacher E."/>
            <person name="Unneberg P."/>
            <person name="Vahala J."/>
            <person name="Wall K."/>
            <person name="Wessler S."/>
            <person name="Yang G."/>
            <person name="Yin T."/>
            <person name="Douglas C."/>
            <person name="Marra M."/>
            <person name="Sandberg G."/>
            <person name="Van de Peer Y."/>
            <person name="Rokhsar D."/>
        </authorList>
    </citation>
    <scope>NUCLEOTIDE SEQUENCE [LARGE SCALE GENOMIC DNA]</scope>
    <source>
        <strain evidence="2">cv. Nisqually</strain>
    </source>
</reference>
<sequence>MALDAKLALLLIHILSVAGNGYSSLQENYYGSEDEHRKKLDSSFKSGFATGYAFSAVSILAIFMSCCVPWASLNKRKRNKIMMNTPMITSFDGKAREEDKRSQRADLYVGEYC</sequence>
<keyword evidence="2" id="KW-1185">Reference proteome</keyword>
<protein>
    <submittedName>
        <fullName evidence="1">Uncharacterized protein</fullName>
    </submittedName>
</protein>
<dbReference type="Proteomes" id="UP000006729">
    <property type="component" value="Chromosome 17"/>
</dbReference>
<dbReference type="EMBL" id="CM009306">
    <property type="protein sequence ID" value="KAI9378915.1"/>
    <property type="molecule type" value="Genomic_DNA"/>
</dbReference>
<accession>A0ACC0RQ41</accession>